<keyword evidence="1" id="KW-0597">Phosphoprotein</keyword>
<comment type="caution">
    <text evidence="3">The sequence shown here is derived from an EMBL/GenBank/DDBJ whole genome shotgun (WGS) entry which is preliminary data.</text>
</comment>
<proteinExistence type="predicted"/>
<accession>A0ABR7M219</accession>
<name>A0ABR7M219_9ACTN</name>
<dbReference type="InterPro" id="IPR027417">
    <property type="entry name" value="P-loop_NTPase"/>
</dbReference>
<organism evidence="3 4">
    <name type="scientific">Actinomadura alba</name>
    <dbReference type="NCBI Taxonomy" id="406431"/>
    <lineage>
        <taxon>Bacteria</taxon>
        <taxon>Bacillati</taxon>
        <taxon>Actinomycetota</taxon>
        <taxon>Actinomycetes</taxon>
        <taxon>Streptosporangiales</taxon>
        <taxon>Thermomonosporaceae</taxon>
        <taxon>Actinomadura</taxon>
    </lineage>
</organism>
<feature type="domain" description="Response regulatory" evidence="2">
    <location>
        <begin position="4"/>
        <end position="111"/>
    </location>
</feature>
<dbReference type="Gene3D" id="3.40.50.300">
    <property type="entry name" value="P-loop containing nucleotide triphosphate hydrolases"/>
    <property type="match status" value="1"/>
</dbReference>
<dbReference type="PANTHER" id="PTHR43384:SF11">
    <property type="entry name" value="SEPTUM SITE DETERMINING PROTEIN"/>
    <property type="match status" value="1"/>
</dbReference>
<dbReference type="NCBIfam" id="TIGR03815">
    <property type="entry name" value="CpaE_hom_Actino"/>
    <property type="match status" value="1"/>
</dbReference>
<dbReference type="InterPro" id="IPR011006">
    <property type="entry name" value="CheY-like_superfamily"/>
</dbReference>
<sequence>MGTAALIATTDPVLLDDLLRLAAAADAEAEVARDPGQARAAWRHPPLVLVDLGSAAELAGDGMSRRPGVILVTNGRDDEEVYRTAVDIGAQDVAVLPGAEARLVDALSAAAEPAGERAVTVCVTGGRGGAGASTFAAVLALAGMSRGLRTLLIDGDPLGGGLDLVLGQERAPGARWPEFAGLHGRLSGSVLRESLPGLAGTAEGAPGDGGLAVLSWHRGEAEPVPAEAMRSVLDAGERGFQLVVVDLPRHLGDAAAEALTAAGVTLLVVPAELRAVVAGHRVAAALARHTSDVRVVVRGPAPGGLTAGAIAQALGLPLVGVVSSDRRLATALEHGELPVAFHRSPPADLCVQLVTGLVPGPAWRGGVR</sequence>
<reference evidence="3 4" key="1">
    <citation type="submission" date="2020-06" db="EMBL/GenBank/DDBJ databases">
        <title>Actinomadura xiongansis sp. nov., isolated from soil of Baiyangdian.</title>
        <authorList>
            <person name="Zhang X."/>
        </authorList>
    </citation>
    <scope>NUCLEOTIDE SEQUENCE [LARGE SCALE GENOMIC DNA]</scope>
    <source>
        <strain evidence="3 4">HBUM206468</strain>
    </source>
</reference>
<dbReference type="InterPro" id="IPR050625">
    <property type="entry name" value="ParA/MinD_ATPase"/>
</dbReference>
<evidence type="ECO:0000313" key="4">
    <source>
        <dbReference type="Proteomes" id="UP000805614"/>
    </source>
</evidence>
<dbReference type="PANTHER" id="PTHR43384">
    <property type="entry name" value="SEPTUM SITE-DETERMINING PROTEIN MIND HOMOLOG, CHLOROPLASTIC-RELATED"/>
    <property type="match status" value="1"/>
</dbReference>
<evidence type="ECO:0000259" key="2">
    <source>
        <dbReference type="PROSITE" id="PS50110"/>
    </source>
</evidence>
<dbReference type="SUPFAM" id="SSF52172">
    <property type="entry name" value="CheY-like"/>
    <property type="match status" value="1"/>
</dbReference>
<dbReference type="EMBL" id="JABVEC010000050">
    <property type="protein sequence ID" value="MBC6470849.1"/>
    <property type="molecule type" value="Genomic_DNA"/>
</dbReference>
<gene>
    <name evidence="3" type="ORF">HKK74_35970</name>
</gene>
<dbReference type="InterPro" id="IPR059050">
    <property type="entry name" value="Rv3660c_N"/>
</dbReference>
<evidence type="ECO:0000313" key="3">
    <source>
        <dbReference type="EMBL" id="MBC6470849.1"/>
    </source>
</evidence>
<feature type="modified residue" description="4-aspartylphosphate" evidence="1">
    <location>
        <position position="51"/>
    </location>
</feature>
<dbReference type="InterPro" id="IPR022521">
    <property type="entry name" value="Rv3660c"/>
</dbReference>
<dbReference type="Pfam" id="PF26563">
    <property type="entry name" value="Rv3660c_N"/>
    <property type="match status" value="1"/>
</dbReference>
<dbReference type="InterPro" id="IPR001789">
    <property type="entry name" value="Sig_transdc_resp-reg_receiver"/>
</dbReference>
<keyword evidence="4" id="KW-1185">Reference proteome</keyword>
<dbReference type="PROSITE" id="PS50110">
    <property type="entry name" value="RESPONSE_REGULATORY"/>
    <property type="match status" value="1"/>
</dbReference>
<dbReference type="Proteomes" id="UP000805614">
    <property type="component" value="Unassembled WGS sequence"/>
</dbReference>
<protein>
    <recommendedName>
        <fullName evidence="2">Response regulatory domain-containing protein</fullName>
    </recommendedName>
</protein>
<evidence type="ECO:0000256" key="1">
    <source>
        <dbReference type="PROSITE-ProRule" id="PRU00169"/>
    </source>
</evidence>
<dbReference type="RefSeq" id="WP_187247890.1">
    <property type="nucleotide sequence ID" value="NZ_BAAAOK010000003.1"/>
</dbReference>
<dbReference type="SUPFAM" id="SSF52540">
    <property type="entry name" value="P-loop containing nucleoside triphosphate hydrolases"/>
    <property type="match status" value="1"/>
</dbReference>